<evidence type="ECO:0008006" key="4">
    <source>
        <dbReference type="Google" id="ProtNLM"/>
    </source>
</evidence>
<protein>
    <recommendedName>
        <fullName evidence="4">Secreted protein</fullName>
    </recommendedName>
</protein>
<dbReference type="EMBL" id="BAAALF010000094">
    <property type="protein sequence ID" value="GAA1251176.1"/>
    <property type="molecule type" value="Genomic_DNA"/>
</dbReference>
<dbReference type="InterPro" id="IPR006311">
    <property type="entry name" value="TAT_signal"/>
</dbReference>
<sequence length="136" mass="14528">MLARRTSVRAAVAALGVGAVLALSSPAAFADQPPVTLTAGPCQAIQKIETHYYAPGTAEQSGWHDAQAIDPIANNASDPYYCQFKLTDNYGATPLYSSMSGSESPWWYDGPGHHIQACVYYMYAGQVKAHQCGVTN</sequence>
<evidence type="ECO:0000313" key="3">
    <source>
        <dbReference type="Proteomes" id="UP001500037"/>
    </source>
</evidence>
<dbReference type="PROSITE" id="PS51318">
    <property type="entry name" value="TAT"/>
    <property type="match status" value="1"/>
</dbReference>
<feature type="signal peptide" evidence="1">
    <location>
        <begin position="1"/>
        <end position="30"/>
    </location>
</feature>
<dbReference type="RefSeq" id="WP_344443946.1">
    <property type="nucleotide sequence ID" value="NZ_BAAALF010000094.1"/>
</dbReference>
<name>A0ABP4H5Z4_9ACTN</name>
<organism evidence="2 3">
    <name type="scientific">Kitasatospora nipponensis</name>
    <dbReference type="NCBI Taxonomy" id="258049"/>
    <lineage>
        <taxon>Bacteria</taxon>
        <taxon>Bacillati</taxon>
        <taxon>Actinomycetota</taxon>
        <taxon>Actinomycetes</taxon>
        <taxon>Kitasatosporales</taxon>
        <taxon>Streptomycetaceae</taxon>
        <taxon>Kitasatospora</taxon>
    </lineage>
</organism>
<keyword evidence="3" id="KW-1185">Reference proteome</keyword>
<proteinExistence type="predicted"/>
<evidence type="ECO:0000256" key="1">
    <source>
        <dbReference type="SAM" id="SignalP"/>
    </source>
</evidence>
<reference evidence="3" key="1">
    <citation type="journal article" date="2019" name="Int. J. Syst. Evol. Microbiol.">
        <title>The Global Catalogue of Microorganisms (GCM) 10K type strain sequencing project: providing services to taxonomists for standard genome sequencing and annotation.</title>
        <authorList>
            <consortium name="The Broad Institute Genomics Platform"/>
            <consortium name="The Broad Institute Genome Sequencing Center for Infectious Disease"/>
            <person name="Wu L."/>
            <person name="Ma J."/>
        </authorList>
    </citation>
    <scope>NUCLEOTIDE SEQUENCE [LARGE SCALE GENOMIC DNA]</scope>
    <source>
        <strain evidence="3">JCM 13004</strain>
    </source>
</reference>
<dbReference type="Proteomes" id="UP001500037">
    <property type="component" value="Unassembled WGS sequence"/>
</dbReference>
<gene>
    <name evidence="2" type="ORF">GCM10009665_47370</name>
</gene>
<accession>A0ABP4H5Z4</accession>
<evidence type="ECO:0000313" key="2">
    <source>
        <dbReference type="EMBL" id="GAA1251176.1"/>
    </source>
</evidence>
<feature type="chain" id="PRO_5046217435" description="Secreted protein" evidence="1">
    <location>
        <begin position="31"/>
        <end position="136"/>
    </location>
</feature>
<comment type="caution">
    <text evidence="2">The sequence shown here is derived from an EMBL/GenBank/DDBJ whole genome shotgun (WGS) entry which is preliminary data.</text>
</comment>
<keyword evidence="1" id="KW-0732">Signal</keyword>